<dbReference type="Proteomes" id="UP000789508">
    <property type="component" value="Unassembled WGS sequence"/>
</dbReference>
<protein>
    <submittedName>
        <fullName evidence="3">9860_t:CDS:1</fullName>
    </submittedName>
</protein>
<sequence>DIVTSEQSLKVNNMVNITMNHLGHFYLCVSVPLDIIDNQDDVRGKVISLDPGVRTFMTGYDPDGQLIEWGNGDLNKIFKLSKKYDKLQSDKDFVLGRTNKRKRFRLKKKMLRVIQRIRHLIDECHHQLTRWLCTNYEIILLPKFESSRMVLKNKRKIRSKTARAMLTWSHFRFRMFLQHKAREFRICKIIKCTEEYTSKTCGCCGFVKNDLGGSKTFKCDSCEVEMDRDTNGARNILLKYLTEGQALA</sequence>
<evidence type="ECO:0000313" key="3">
    <source>
        <dbReference type="EMBL" id="CAG8745717.1"/>
    </source>
</evidence>
<evidence type="ECO:0000313" key="4">
    <source>
        <dbReference type="Proteomes" id="UP000789508"/>
    </source>
</evidence>
<proteinExistence type="predicted"/>
<keyword evidence="1" id="KW-0238">DNA-binding</keyword>
<dbReference type="InterPro" id="IPR051491">
    <property type="entry name" value="Recombinase/Transposase-rel"/>
</dbReference>
<dbReference type="SMR" id="A0A9N9NMQ6"/>
<keyword evidence="4" id="KW-1185">Reference proteome</keyword>
<gene>
    <name evidence="3" type="ORF">ALEPTO_LOCUS13118</name>
</gene>
<comment type="caution">
    <text evidence="3">The sequence shown here is derived from an EMBL/GenBank/DDBJ whole genome shotgun (WGS) entry which is preliminary data.</text>
</comment>
<accession>A0A9N9NMQ6</accession>
<dbReference type="Pfam" id="PF07282">
    <property type="entry name" value="Cas12f1-like_TNB"/>
    <property type="match status" value="1"/>
</dbReference>
<feature type="domain" description="Cas12f1-like TNB" evidence="2">
    <location>
        <begin position="170"/>
        <end position="236"/>
    </location>
</feature>
<dbReference type="InterPro" id="IPR010095">
    <property type="entry name" value="Cas12f1-like_TNB"/>
</dbReference>
<feature type="non-terminal residue" evidence="3">
    <location>
        <position position="1"/>
    </location>
</feature>
<dbReference type="GO" id="GO:0003677">
    <property type="term" value="F:DNA binding"/>
    <property type="evidence" value="ECO:0007669"/>
    <property type="project" value="UniProtKB-KW"/>
</dbReference>
<dbReference type="AlphaFoldDB" id="A0A9N9NMQ6"/>
<dbReference type="PANTHER" id="PTHR36172:SF1">
    <property type="entry name" value="RESOLVASE-RELATED"/>
    <property type="match status" value="1"/>
</dbReference>
<evidence type="ECO:0000259" key="2">
    <source>
        <dbReference type="Pfam" id="PF07282"/>
    </source>
</evidence>
<dbReference type="PANTHER" id="PTHR36172">
    <property type="match status" value="1"/>
</dbReference>
<dbReference type="EMBL" id="CAJVPS010037699">
    <property type="protein sequence ID" value="CAG8745717.1"/>
    <property type="molecule type" value="Genomic_DNA"/>
</dbReference>
<organism evidence="3 4">
    <name type="scientific">Ambispora leptoticha</name>
    <dbReference type="NCBI Taxonomy" id="144679"/>
    <lineage>
        <taxon>Eukaryota</taxon>
        <taxon>Fungi</taxon>
        <taxon>Fungi incertae sedis</taxon>
        <taxon>Mucoromycota</taxon>
        <taxon>Glomeromycotina</taxon>
        <taxon>Glomeromycetes</taxon>
        <taxon>Archaeosporales</taxon>
        <taxon>Ambisporaceae</taxon>
        <taxon>Ambispora</taxon>
    </lineage>
</organism>
<dbReference type="OrthoDB" id="2413960at2759"/>
<name>A0A9N9NMQ6_9GLOM</name>
<evidence type="ECO:0000256" key="1">
    <source>
        <dbReference type="ARBA" id="ARBA00023125"/>
    </source>
</evidence>
<reference evidence="3" key="1">
    <citation type="submission" date="2021-06" db="EMBL/GenBank/DDBJ databases">
        <authorList>
            <person name="Kallberg Y."/>
            <person name="Tangrot J."/>
            <person name="Rosling A."/>
        </authorList>
    </citation>
    <scope>NUCLEOTIDE SEQUENCE</scope>
    <source>
        <strain evidence="3">FL130A</strain>
    </source>
</reference>